<evidence type="ECO:0000313" key="2">
    <source>
        <dbReference type="Proteomes" id="UP000660611"/>
    </source>
</evidence>
<evidence type="ECO:0000313" key="1">
    <source>
        <dbReference type="EMBL" id="GIG52388.1"/>
    </source>
</evidence>
<keyword evidence="2" id="KW-1185">Reference proteome</keyword>
<dbReference type="RefSeq" id="WP_203853976.1">
    <property type="nucleotide sequence ID" value="NZ_BAAAVW010000026.1"/>
</dbReference>
<protein>
    <submittedName>
        <fullName evidence="1">Uncharacterized protein</fullName>
    </submittedName>
</protein>
<dbReference type="AlphaFoldDB" id="A0A919Q106"/>
<name>A0A919Q106_9ACTN</name>
<organism evidence="1 2">
    <name type="scientific">Dactylosporangium siamense</name>
    <dbReference type="NCBI Taxonomy" id="685454"/>
    <lineage>
        <taxon>Bacteria</taxon>
        <taxon>Bacillati</taxon>
        <taxon>Actinomycetota</taxon>
        <taxon>Actinomycetes</taxon>
        <taxon>Micromonosporales</taxon>
        <taxon>Micromonosporaceae</taxon>
        <taxon>Dactylosporangium</taxon>
    </lineage>
</organism>
<accession>A0A919Q106</accession>
<reference evidence="1" key="1">
    <citation type="submission" date="2021-01" db="EMBL/GenBank/DDBJ databases">
        <title>Whole genome shotgun sequence of Dactylosporangium siamense NBRC 106093.</title>
        <authorList>
            <person name="Komaki H."/>
            <person name="Tamura T."/>
        </authorList>
    </citation>
    <scope>NUCLEOTIDE SEQUENCE</scope>
    <source>
        <strain evidence="1">NBRC 106093</strain>
    </source>
</reference>
<dbReference type="EMBL" id="BONQ01000178">
    <property type="protein sequence ID" value="GIG52388.1"/>
    <property type="molecule type" value="Genomic_DNA"/>
</dbReference>
<gene>
    <name evidence="1" type="ORF">Dsi01nite_104290</name>
</gene>
<comment type="caution">
    <text evidence="1">The sequence shown here is derived from an EMBL/GenBank/DDBJ whole genome shotgun (WGS) entry which is preliminary data.</text>
</comment>
<dbReference type="Proteomes" id="UP000660611">
    <property type="component" value="Unassembled WGS sequence"/>
</dbReference>
<sequence>MAGDGFNLVTESDVVALAGAGARAYRTLFATYVLGPDVFIVVVEPGDRPHGTAVQDRELLKLTGPFPDEVNTLLYHDLTHRGHRSPATQNGLHGFVRVHEGCVPLGPMTCSGGGWDPDEEQLIEYRLSLKHALPFDALDQVRPPRPAPPTAATAWLDLLPDDPVAATHEFITGWYADVPPVDNHAEPSQQPIPAPLAAFHATAAGRDEILGRQDALYPLSTLRVREDGWLTFGGENQGGFTLAVDPTAPDPAVAYWLCTGESIIDPHPLSTFLLLFALREASFTGPYLATAGLTADEAQQLTRGLRRIPLRNGWFPSTDVEFHVGGGLVVQLSPRDDATCYAFISARHRAHLEPLRHLGIRWQTFHG</sequence>
<proteinExistence type="predicted"/>